<evidence type="ECO:0000313" key="3">
    <source>
        <dbReference type="Proteomes" id="UP000305948"/>
    </source>
</evidence>
<protein>
    <submittedName>
        <fullName evidence="2">Uncharacterized protein</fullName>
    </submittedName>
</protein>
<accession>A0A5C3N6I3</accession>
<proteinExistence type="predicted"/>
<gene>
    <name evidence="2" type="ORF">OE88DRAFT_1644112</name>
</gene>
<reference evidence="2 3" key="1">
    <citation type="journal article" date="2019" name="Nat. Ecol. Evol.">
        <title>Megaphylogeny resolves global patterns of mushroom evolution.</title>
        <authorList>
            <person name="Varga T."/>
            <person name="Krizsan K."/>
            <person name="Foldi C."/>
            <person name="Dima B."/>
            <person name="Sanchez-Garcia M."/>
            <person name="Sanchez-Ramirez S."/>
            <person name="Szollosi G.J."/>
            <person name="Szarkandi J.G."/>
            <person name="Papp V."/>
            <person name="Albert L."/>
            <person name="Andreopoulos W."/>
            <person name="Angelini C."/>
            <person name="Antonin V."/>
            <person name="Barry K.W."/>
            <person name="Bougher N.L."/>
            <person name="Buchanan P."/>
            <person name="Buyck B."/>
            <person name="Bense V."/>
            <person name="Catcheside P."/>
            <person name="Chovatia M."/>
            <person name="Cooper J."/>
            <person name="Damon W."/>
            <person name="Desjardin D."/>
            <person name="Finy P."/>
            <person name="Geml J."/>
            <person name="Haridas S."/>
            <person name="Hughes K."/>
            <person name="Justo A."/>
            <person name="Karasinski D."/>
            <person name="Kautmanova I."/>
            <person name="Kiss B."/>
            <person name="Kocsube S."/>
            <person name="Kotiranta H."/>
            <person name="LaButti K.M."/>
            <person name="Lechner B.E."/>
            <person name="Liimatainen K."/>
            <person name="Lipzen A."/>
            <person name="Lukacs Z."/>
            <person name="Mihaltcheva S."/>
            <person name="Morgado L.N."/>
            <person name="Niskanen T."/>
            <person name="Noordeloos M.E."/>
            <person name="Ohm R.A."/>
            <person name="Ortiz-Santana B."/>
            <person name="Ovrebo C."/>
            <person name="Racz N."/>
            <person name="Riley R."/>
            <person name="Savchenko A."/>
            <person name="Shiryaev A."/>
            <person name="Soop K."/>
            <person name="Spirin V."/>
            <person name="Szebenyi C."/>
            <person name="Tomsovsky M."/>
            <person name="Tulloss R.E."/>
            <person name="Uehling J."/>
            <person name="Grigoriev I.V."/>
            <person name="Vagvolgyi C."/>
            <person name="Papp T."/>
            <person name="Martin F.M."/>
            <person name="Miettinen O."/>
            <person name="Hibbett D.S."/>
            <person name="Nagy L.G."/>
        </authorList>
    </citation>
    <scope>NUCLEOTIDE SEQUENCE [LARGE SCALE GENOMIC DNA]</scope>
    <source>
        <strain evidence="2 3">OMC1185</strain>
    </source>
</reference>
<keyword evidence="3" id="KW-1185">Reference proteome</keyword>
<name>A0A5C3N6I3_9AGAM</name>
<dbReference type="Proteomes" id="UP000305948">
    <property type="component" value="Unassembled WGS sequence"/>
</dbReference>
<evidence type="ECO:0000256" key="1">
    <source>
        <dbReference type="SAM" id="MobiDB-lite"/>
    </source>
</evidence>
<evidence type="ECO:0000313" key="2">
    <source>
        <dbReference type="EMBL" id="TFK52427.1"/>
    </source>
</evidence>
<sequence>MYLRDVAKAFGKSRGRGQGELNVEESQLFQVARRLGFRPPRNRPAGFHRRGVPAQVPLETHPITGSHGWMKTRPKTPAYSHGNELRSRPTQPQAKTHLSIREEIRQELKRKGATHQNRTSNIVIIR</sequence>
<organism evidence="2 3">
    <name type="scientific">Heliocybe sulcata</name>
    <dbReference type="NCBI Taxonomy" id="5364"/>
    <lineage>
        <taxon>Eukaryota</taxon>
        <taxon>Fungi</taxon>
        <taxon>Dikarya</taxon>
        <taxon>Basidiomycota</taxon>
        <taxon>Agaricomycotina</taxon>
        <taxon>Agaricomycetes</taxon>
        <taxon>Gloeophyllales</taxon>
        <taxon>Gloeophyllaceae</taxon>
        <taxon>Heliocybe</taxon>
    </lineage>
</organism>
<feature type="region of interest" description="Disordered" evidence="1">
    <location>
        <begin position="37"/>
        <end position="100"/>
    </location>
</feature>
<feature type="compositionally biased region" description="Polar residues" evidence="1">
    <location>
        <begin position="114"/>
        <end position="126"/>
    </location>
</feature>
<feature type="region of interest" description="Disordered" evidence="1">
    <location>
        <begin position="107"/>
        <end position="126"/>
    </location>
</feature>
<dbReference type="EMBL" id="ML213509">
    <property type="protein sequence ID" value="TFK52427.1"/>
    <property type="molecule type" value="Genomic_DNA"/>
</dbReference>
<dbReference type="AlphaFoldDB" id="A0A5C3N6I3"/>